<dbReference type="AlphaFoldDB" id="A0ABD1G7Q1"/>
<dbReference type="GO" id="GO:0016020">
    <property type="term" value="C:membrane"/>
    <property type="evidence" value="ECO:0007669"/>
    <property type="project" value="UniProtKB-SubCell"/>
</dbReference>
<dbReference type="GO" id="GO:0005525">
    <property type="term" value="F:GTP binding"/>
    <property type="evidence" value="ECO:0007669"/>
    <property type="project" value="UniProtKB-KW"/>
</dbReference>
<dbReference type="PANTHER" id="PTHR43134:SF7">
    <property type="entry name" value="CELL DIVISION PROTEIN FTSY HOMOLOG, CHLOROPLASTIC"/>
    <property type="match status" value="1"/>
</dbReference>
<dbReference type="SUPFAM" id="SSF52540">
    <property type="entry name" value="P-loop containing nucleoside triphosphate hydrolases"/>
    <property type="match status" value="1"/>
</dbReference>
<evidence type="ECO:0000259" key="6">
    <source>
        <dbReference type="SMART" id="SM00962"/>
    </source>
</evidence>
<dbReference type="InterPro" id="IPR027417">
    <property type="entry name" value="P-loop_NTPase"/>
</dbReference>
<evidence type="ECO:0000313" key="8">
    <source>
        <dbReference type="Proteomes" id="UP001567538"/>
    </source>
</evidence>
<dbReference type="GO" id="GO:0051301">
    <property type="term" value="P:cell division"/>
    <property type="evidence" value="ECO:0007669"/>
    <property type="project" value="UniProtKB-KW"/>
</dbReference>
<dbReference type="PANTHER" id="PTHR43134">
    <property type="entry name" value="SIGNAL RECOGNITION PARTICLE RECEPTOR SUBUNIT ALPHA"/>
    <property type="match status" value="1"/>
</dbReference>
<evidence type="ECO:0000256" key="3">
    <source>
        <dbReference type="ARBA" id="ARBA00022741"/>
    </source>
</evidence>
<keyword evidence="7" id="KW-0132">Cell division</keyword>
<keyword evidence="7" id="KW-0131">Cell cycle</keyword>
<feature type="domain" description="SRP54-type proteins GTP-binding" evidence="6">
    <location>
        <begin position="31"/>
        <end position="163"/>
    </location>
</feature>
<sequence>MICYSMHLSECSILNLLTAKGLKIELKLGFRAVVMIVGVNGGGKTTSLGKLANRFKNEGTKVLLAAGDTYRAAASDQLEIWAQRTGCEIVVAGNENAKVATVLSQAVKRGKLEGYDLVLCDTSGPLWKSWLLARKLLEKLLPVHPMLARTLPADSFLVYVILELL</sequence>
<dbReference type="Gene3D" id="3.40.50.300">
    <property type="entry name" value="P-loop containing nucleotide triphosphate hydrolases"/>
    <property type="match status" value="1"/>
</dbReference>
<gene>
    <name evidence="7" type="ORF">AAHA92_24541</name>
</gene>
<evidence type="ECO:0000256" key="1">
    <source>
        <dbReference type="ARBA" id="ARBA00004170"/>
    </source>
</evidence>
<organism evidence="7 8">
    <name type="scientific">Salvia divinorum</name>
    <name type="common">Maria pastora</name>
    <name type="synonym">Diviner's sage</name>
    <dbReference type="NCBI Taxonomy" id="28513"/>
    <lineage>
        <taxon>Eukaryota</taxon>
        <taxon>Viridiplantae</taxon>
        <taxon>Streptophyta</taxon>
        <taxon>Embryophyta</taxon>
        <taxon>Tracheophyta</taxon>
        <taxon>Spermatophyta</taxon>
        <taxon>Magnoliopsida</taxon>
        <taxon>eudicotyledons</taxon>
        <taxon>Gunneridae</taxon>
        <taxon>Pentapetalae</taxon>
        <taxon>asterids</taxon>
        <taxon>lamiids</taxon>
        <taxon>Lamiales</taxon>
        <taxon>Lamiaceae</taxon>
        <taxon>Nepetoideae</taxon>
        <taxon>Mentheae</taxon>
        <taxon>Salviinae</taxon>
        <taxon>Salvia</taxon>
        <taxon>Salvia subgen. Calosphace</taxon>
    </lineage>
</organism>
<accession>A0ABD1G7Q1</accession>
<keyword evidence="5" id="KW-0472">Membrane</keyword>
<evidence type="ECO:0000256" key="2">
    <source>
        <dbReference type="ARBA" id="ARBA00008531"/>
    </source>
</evidence>
<evidence type="ECO:0000256" key="5">
    <source>
        <dbReference type="ARBA" id="ARBA00023136"/>
    </source>
</evidence>
<dbReference type="SMART" id="SM00962">
    <property type="entry name" value="SRP54"/>
    <property type="match status" value="1"/>
</dbReference>
<evidence type="ECO:0000313" key="7">
    <source>
        <dbReference type="EMBL" id="KAL1540141.1"/>
    </source>
</evidence>
<proteinExistence type="inferred from homology"/>
<dbReference type="EMBL" id="JBEAFC010000009">
    <property type="protein sequence ID" value="KAL1540141.1"/>
    <property type="molecule type" value="Genomic_DNA"/>
</dbReference>
<comment type="subcellular location">
    <subcellularLocation>
        <location evidence="1">Membrane</location>
        <topology evidence="1">Peripheral membrane protein</topology>
    </subcellularLocation>
</comment>
<dbReference type="Pfam" id="PF00448">
    <property type="entry name" value="SRP54"/>
    <property type="match status" value="1"/>
</dbReference>
<comment type="caution">
    <text evidence="7">The sequence shown here is derived from an EMBL/GenBank/DDBJ whole genome shotgun (WGS) entry which is preliminary data.</text>
</comment>
<protein>
    <submittedName>
        <fullName evidence="7">Cell division protein FtsY, chloroplastic</fullName>
    </submittedName>
</protein>
<dbReference type="Proteomes" id="UP001567538">
    <property type="component" value="Unassembled WGS sequence"/>
</dbReference>
<name>A0ABD1G7Q1_SALDI</name>
<keyword evidence="8" id="KW-1185">Reference proteome</keyword>
<keyword evidence="3" id="KW-0547">Nucleotide-binding</keyword>
<evidence type="ECO:0000256" key="4">
    <source>
        <dbReference type="ARBA" id="ARBA00023134"/>
    </source>
</evidence>
<dbReference type="InterPro" id="IPR000897">
    <property type="entry name" value="SRP54_GTPase_dom"/>
</dbReference>
<comment type="similarity">
    <text evidence="2">Belongs to the GTP-binding SRP family.</text>
</comment>
<keyword evidence="4" id="KW-0342">GTP-binding</keyword>
<reference evidence="7 8" key="1">
    <citation type="submission" date="2024-06" db="EMBL/GenBank/DDBJ databases">
        <title>A chromosome level genome sequence of Diviner's sage (Salvia divinorum).</title>
        <authorList>
            <person name="Ford S.A."/>
            <person name="Ro D.-K."/>
            <person name="Ness R.W."/>
            <person name="Phillips M.A."/>
        </authorList>
    </citation>
    <scope>NUCLEOTIDE SEQUENCE [LARGE SCALE GENOMIC DNA]</scope>
    <source>
        <strain evidence="7">SAF-2024a</strain>
        <tissue evidence="7">Leaf</tissue>
    </source>
</reference>